<reference evidence="2 3" key="1">
    <citation type="submission" date="2018-08" db="EMBL/GenBank/DDBJ databases">
        <title>Genomic Encyclopedia of Type Strains, Phase IV (KMG-IV): sequencing the most valuable type-strain genomes for metagenomic binning, comparative biology and taxonomic classification.</title>
        <authorList>
            <person name="Goeker M."/>
        </authorList>
    </citation>
    <scope>NUCLEOTIDE SEQUENCE [LARGE SCALE GENOMIC DNA]</scope>
    <source>
        <strain evidence="2 3">BW863</strain>
    </source>
</reference>
<comment type="caution">
    <text evidence="2">The sequence shown here is derived from an EMBL/GenBank/DDBJ whole genome shotgun (WGS) entry which is preliminary data.</text>
</comment>
<accession>A0A3D9Z2H7</accession>
<organism evidence="2 3">
    <name type="scientific">Methylovirgula ligni</name>
    <dbReference type="NCBI Taxonomy" id="569860"/>
    <lineage>
        <taxon>Bacteria</taxon>
        <taxon>Pseudomonadati</taxon>
        <taxon>Pseudomonadota</taxon>
        <taxon>Alphaproteobacteria</taxon>
        <taxon>Hyphomicrobiales</taxon>
        <taxon>Beijerinckiaceae</taxon>
        <taxon>Methylovirgula</taxon>
    </lineage>
</organism>
<proteinExistence type="predicted"/>
<dbReference type="AlphaFoldDB" id="A0A3D9Z2H7"/>
<protein>
    <submittedName>
        <fullName evidence="2">Putative porin</fullName>
    </submittedName>
</protein>
<sequence>MIKTPSESRRSGRLARMVVFAAAAAMGMAAIGQARADVTDQLLDQLRAKGVLTRGEYSKLKTRHAAEKAEMGRPRHYSKDGVVVVPDDRYLTRLDKGIGFHIPGLVTKEGEVGAIDVKISGDLVFGADETFDAYAGGNRNATSHMTGGLVTASPNQPYNSIQAGLLPSAIVLSIATNQMGYDLGFTIGAYTGGNNVYPNSANANGGGSPVALGTPGIDLRQVFGTVGTPTFGSVKIGRDLGLFGSDAILNDATLLGLGSPLTTNAPSNTSLGRIGVGYVYADWIPQVTYTTPDFNGFTASIGAFTPLDSTGGIYTSTTYTGHELPQVQAQIKWKGNIAPGVGLTLSGDGVWQQQKNDPATGSEIFGPTGTSANSWGVDGFGKLDVAGFSFVAYGYYGEGLGTTGLFLSGFDSFGDPRKSEGGYVQGSYTWDKFTFGASWGVSQLNPTAAEWSIGTADGLVKDNESIIGFARYQLTPWMALQAEFGHTWATNWGGYKLSEDDIWLGTAWFF</sequence>
<evidence type="ECO:0000313" key="3">
    <source>
        <dbReference type="Proteomes" id="UP000256900"/>
    </source>
</evidence>
<evidence type="ECO:0000313" key="2">
    <source>
        <dbReference type="EMBL" id="REF89015.1"/>
    </source>
</evidence>
<keyword evidence="1" id="KW-0732">Signal</keyword>
<evidence type="ECO:0000256" key="1">
    <source>
        <dbReference type="SAM" id="SignalP"/>
    </source>
</evidence>
<dbReference type="RefSeq" id="WP_245441083.1">
    <property type="nucleotide sequence ID" value="NZ_CP025086.1"/>
</dbReference>
<dbReference type="Proteomes" id="UP000256900">
    <property type="component" value="Unassembled WGS sequence"/>
</dbReference>
<feature type="signal peptide" evidence="1">
    <location>
        <begin position="1"/>
        <end position="36"/>
    </location>
</feature>
<dbReference type="EMBL" id="QUMO01000001">
    <property type="protein sequence ID" value="REF89015.1"/>
    <property type="molecule type" value="Genomic_DNA"/>
</dbReference>
<gene>
    <name evidence="2" type="ORF">DES32_0229</name>
</gene>
<feature type="chain" id="PRO_5017602413" evidence="1">
    <location>
        <begin position="37"/>
        <end position="510"/>
    </location>
</feature>
<name>A0A3D9Z2H7_9HYPH</name>
<keyword evidence="3" id="KW-1185">Reference proteome</keyword>
<dbReference type="SUPFAM" id="SSF56935">
    <property type="entry name" value="Porins"/>
    <property type="match status" value="1"/>
</dbReference>